<evidence type="ECO:0000259" key="2">
    <source>
        <dbReference type="PROSITE" id="PS50110"/>
    </source>
</evidence>
<keyword evidence="1" id="KW-0597">Phosphoprotein</keyword>
<dbReference type="EMBL" id="CP048409">
    <property type="protein sequence ID" value="QIA07110.1"/>
    <property type="molecule type" value="Genomic_DNA"/>
</dbReference>
<accession>A0A6C0R9Q9</accession>
<feature type="domain" description="Response regulatory" evidence="2">
    <location>
        <begin position="6"/>
        <end position="133"/>
    </location>
</feature>
<dbReference type="Gene3D" id="3.40.50.2300">
    <property type="match status" value="1"/>
</dbReference>
<dbReference type="KEGG" id="drc:G0Q07_04920"/>
<dbReference type="AlphaFoldDB" id="A0A6C0R9Q9"/>
<dbReference type="Pfam" id="PF00072">
    <property type="entry name" value="Response_reg"/>
    <property type="match status" value="1"/>
</dbReference>
<dbReference type="InterPro" id="IPR001789">
    <property type="entry name" value="Sig_transdc_resp-reg_receiver"/>
</dbReference>
<dbReference type="PROSITE" id="PS50110">
    <property type="entry name" value="RESPONSE_REGULATORY"/>
    <property type="match status" value="1"/>
</dbReference>
<evidence type="ECO:0000256" key="1">
    <source>
        <dbReference type="PROSITE-ProRule" id="PRU00169"/>
    </source>
</evidence>
<dbReference type="CDD" id="cd17557">
    <property type="entry name" value="REC_Rcp-like"/>
    <property type="match status" value="1"/>
</dbReference>
<keyword evidence="4" id="KW-1185">Reference proteome</keyword>
<name>A0A6C0R9Q9_9BACT</name>
<dbReference type="InterPro" id="IPR052893">
    <property type="entry name" value="TCS_response_regulator"/>
</dbReference>
<evidence type="ECO:0000313" key="4">
    <source>
        <dbReference type="Proteomes" id="UP000474630"/>
    </source>
</evidence>
<protein>
    <submittedName>
        <fullName evidence="3">Response regulator</fullName>
    </submittedName>
</protein>
<evidence type="ECO:0000313" key="3">
    <source>
        <dbReference type="EMBL" id="QIA07110.1"/>
    </source>
</evidence>
<proteinExistence type="predicted"/>
<gene>
    <name evidence="3" type="ORF">G0Q07_04920</name>
</gene>
<organism evidence="3 4">
    <name type="scientific">Draconibacterium halophilum</name>
    <dbReference type="NCBI Taxonomy" id="2706887"/>
    <lineage>
        <taxon>Bacteria</taxon>
        <taxon>Pseudomonadati</taxon>
        <taxon>Bacteroidota</taxon>
        <taxon>Bacteroidia</taxon>
        <taxon>Marinilabiliales</taxon>
        <taxon>Prolixibacteraceae</taxon>
        <taxon>Draconibacterium</taxon>
    </lineage>
</organism>
<dbReference type="PANTHER" id="PTHR44520">
    <property type="entry name" value="RESPONSE REGULATOR RCP1-RELATED"/>
    <property type="match status" value="1"/>
</dbReference>
<dbReference type="RefSeq" id="WP_163345039.1">
    <property type="nucleotide sequence ID" value="NZ_CP048409.1"/>
</dbReference>
<dbReference type="InterPro" id="IPR011006">
    <property type="entry name" value="CheY-like_superfamily"/>
</dbReference>
<dbReference type="SUPFAM" id="SSF52172">
    <property type="entry name" value="CheY-like"/>
    <property type="match status" value="1"/>
</dbReference>
<reference evidence="3 4" key="1">
    <citation type="submission" date="2020-02" db="EMBL/GenBank/DDBJ databases">
        <title>Genome sequencing for Draconibacterium sp. strain M1.</title>
        <authorList>
            <person name="Park S.-J."/>
        </authorList>
    </citation>
    <scope>NUCLEOTIDE SEQUENCE [LARGE SCALE GENOMIC DNA]</scope>
    <source>
        <strain evidence="3 4">M1</strain>
    </source>
</reference>
<dbReference type="Proteomes" id="UP000474630">
    <property type="component" value="Chromosome"/>
</dbReference>
<feature type="modified residue" description="4-aspartylphosphate" evidence="1">
    <location>
        <position position="66"/>
    </location>
</feature>
<dbReference type="GO" id="GO:0000160">
    <property type="term" value="P:phosphorelay signal transduction system"/>
    <property type="evidence" value="ECO:0007669"/>
    <property type="project" value="InterPro"/>
</dbReference>
<dbReference type="PANTHER" id="PTHR44520:SF2">
    <property type="entry name" value="RESPONSE REGULATOR RCP1"/>
    <property type="match status" value="1"/>
</dbReference>
<sequence length="146" mass="16800">MNKELTILLAEDDEGHATLIKRNLKRSGLLNKIIHFKDGQETLDFLNQAKKKEEYKDSIPSLLLLDIKMPKVDGIEVLRQVKQDPKLKKMPVIMITTTDDPREIDNCHELGCSNYIAKPIDYDKFVDAIRQLGLFLLIVELPEIKD</sequence>
<dbReference type="SMART" id="SM00448">
    <property type="entry name" value="REC"/>
    <property type="match status" value="1"/>
</dbReference>